<dbReference type="GO" id="GO:0005758">
    <property type="term" value="C:mitochondrial intermembrane space"/>
    <property type="evidence" value="ECO:0007669"/>
    <property type="project" value="UniProtKB-SubCell"/>
</dbReference>
<proteinExistence type="predicted"/>
<organism evidence="5 6">
    <name type="scientific">Tuber melanosporum (strain Mel28)</name>
    <name type="common">Perigord black truffle</name>
    <dbReference type="NCBI Taxonomy" id="656061"/>
    <lineage>
        <taxon>Eukaryota</taxon>
        <taxon>Fungi</taxon>
        <taxon>Dikarya</taxon>
        <taxon>Ascomycota</taxon>
        <taxon>Pezizomycotina</taxon>
        <taxon>Pezizomycetes</taxon>
        <taxon>Pezizales</taxon>
        <taxon>Tuberaceae</taxon>
        <taxon>Tuber</taxon>
    </lineage>
</organism>
<sequence>MANHPRTIRKSSSQYFDPCQEAANRSIRCLNRNAGDRTMCSDYFQWVSIFWNGARVADWLW</sequence>
<dbReference type="STRING" id="656061.D5G5M4"/>
<evidence type="ECO:0000256" key="4">
    <source>
        <dbReference type="ARBA" id="ARBA00023157"/>
    </source>
</evidence>
<dbReference type="RefSeq" id="XP_002835660.1">
    <property type="nucleotide sequence ID" value="XM_002835614.1"/>
</dbReference>
<dbReference type="HOGENOM" id="CLU_2924392_0_0_1"/>
<dbReference type="GeneID" id="9183803"/>
<evidence type="ECO:0000256" key="1">
    <source>
        <dbReference type="ARBA" id="ARBA00003875"/>
    </source>
</evidence>
<keyword evidence="3" id="KW-0496">Mitochondrion</keyword>
<keyword evidence="4" id="KW-1015">Disulfide bond</keyword>
<evidence type="ECO:0000313" key="5">
    <source>
        <dbReference type="EMBL" id="CAZ79817.1"/>
    </source>
</evidence>
<dbReference type="KEGG" id="tml:GSTUM_00001487001"/>
<dbReference type="InParanoid" id="D5G5M4"/>
<protein>
    <submittedName>
        <fullName evidence="5">(Perigord truffle) hypothetical protein</fullName>
    </submittedName>
</protein>
<evidence type="ECO:0000256" key="3">
    <source>
        <dbReference type="ARBA" id="ARBA00023128"/>
    </source>
</evidence>
<dbReference type="PANTHER" id="PTHR46811">
    <property type="entry name" value="COILED-COIL-HELIX-COILED-COIL-HELIX DOMAIN-CONTAINING PROTEIN 7"/>
    <property type="match status" value="1"/>
</dbReference>
<dbReference type="EMBL" id="FN430000">
    <property type="protein sequence ID" value="CAZ79817.1"/>
    <property type="molecule type" value="Genomic_DNA"/>
</dbReference>
<dbReference type="PANTHER" id="PTHR46811:SF1">
    <property type="entry name" value="COILED-COIL-HELIX-COILED-COIL-HELIX DOMAIN-CONTAINING PROTEIN 7"/>
    <property type="match status" value="1"/>
</dbReference>
<reference evidence="5 6" key="1">
    <citation type="journal article" date="2010" name="Nature">
        <title>Perigord black truffle genome uncovers evolutionary origins and mechanisms of symbiosis.</title>
        <authorList>
            <person name="Martin F."/>
            <person name="Kohler A."/>
            <person name="Murat C."/>
            <person name="Balestrini R."/>
            <person name="Coutinho P.M."/>
            <person name="Jaillon O."/>
            <person name="Montanini B."/>
            <person name="Morin E."/>
            <person name="Noel B."/>
            <person name="Percudani R."/>
            <person name="Porcel B."/>
            <person name="Rubini A."/>
            <person name="Amicucci A."/>
            <person name="Amselem J."/>
            <person name="Anthouard V."/>
            <person name="Arcioni S."/>
            <person name="Artiguenave F."/>
            <person name="Aury J.M."/>
            <person name="Ballario P."/>
            <person name="Bolchi A."/>
            <person name="Brenna A."/>
            <person name="Brun A."/>
            <person name="Buee M."/>
            <person name="Cantarel B."/>
            <person name="Chevalier G."/>
            <person name="Couloux A."/>
            <person name="Da Silva C."/>
            <person name="Denoeud F."/>
            <person name="Duplessis S."/>
            <person name="Ghignone S."/>
            <person name="Hilselberger B."/>
            <person name="Iotti M."/>
            <person name="Marcais B."/>
            <person name="Mello A."/>
            <person name="Miranda M."/>
            <person name="Pacioni G."/>
            <person name="Quesneville H."/>
            <person name="Riccioni C."/>
            <person name="Ruotolo R."/>
            <person name="Splivallo R."/>
            <person name="Stocchi V."/>
            <person name="Tisserant E."/>
            <person name="Viscomi A.R."/>
            <person name="Zambonelli A."/>
            <person name="Zampieri E."/>
            <person name="Henrissat B."/>
            <person name="Lebrun M.H."/>
            <person name="Paolocci F."/>
            <person name="Bonfante P."/>
            <person name="Ottonello S."/>
            <person name="Wincker P."/>
        </authorList>
    </citation>
    <scope>NUCLEOTIDE SEQUENCE [LARGE SCALE GENOMIC DNA]</scope>
    <source>
        <strain evidence="5 6">Mel28</strain>
    </source>
</reference>
<dbReference type="SUPFAM" id="SSF47072">
    <property type="entry name" value="Cysteine alpha-hairpin motif"/>
    <property type="match status" value="1"/>
</dbReference>
<comment type="function">
    <text evidence="1">Required for the assembly of cytochrome c oxidase.</text>
</comment>
<dbReference type="InterPro" id="IPR051040">
    <property type="entry name" value="COX23"/>
</dbReference>
<gene>
    <name evidence="5" type="ORF">GSTUM_00001487001</name>
</gene>
<dbReference type="InterPro" id="IPR009069">
    <property type="entry name" value="Cys_alpha_HP_mot_SF"/>
</dbReference>
<dbReference type="GO" id="GO:0033108">
    <property type="term" value="P:mitochondrial respiratory chain complex assembly"/>
    <property type="evidence" value="ECO:0007669"/>
    <property type="project" value="TreeGrafter"/>
</dbReference>
<accession>D5G5M4</accession>
<evidence type="ECO:0000313" key="6">
    <source>
        <dbReference type="Proteomes" id="UP000006911"/>
    </source>
</evidence>
<keyword evidence="6" id="KW-1185">Reference proteome</keyword>
<dbReference type="AlphaFoldDB" id="D5G5M4"/>
<dbReference type="Proteomes" id="UP000006911">
    <property type="component" value="Unassembled WGS sequence"/>
</dbReference>
<evidence type="ECO:0000256" key="2">
    <source>
        <dbReference type="ARBA" id="ARBA00004569"/>
    </source>
</evidence>
<comment type="subcellular location">
    <subcellularLocation>
        <location evidence="2">Mitochondrion intermembrane space</location>
    </subcellularLocation>
</comment>
<name>D5G5M4_TUBMM</name>